<dbReference type="Proteomes" id="UP000515856">
    <property type="component" value="Chromosome"/>
</dbReference>
<proteinExistence type="predicted"/>
<dbReference type="KEGG" id="ehn:H9Q80_04145"/>
<dbReference type="EMBL" id="CP060636">
    <property type="protein sequence ID" value="QNM13148.1"/>
    <property type="molecule type" value="Genomic_DNA"/>
</dbReference>
<gene>
    <name evidence="1" type="ORF">H9Q80_04145</name>
</gene>
<accession>A0A7G9GQR6</accession>
<dbReference type="AlphaFoldDB" id="A0A7G9GQR6"/>
<dbReference type="RefSeq" id="WP_142691795.1">
    <property type="nucleotide sequence ID" value="NZ_CP060636.1"/>
</dbReference>
<keyword evidence="2" id="KW-1185">Reference proteome</keyword>
<organism evidence="1 2">
    <name type="scientific">[Eubacterium] hominis</name>
    <dbReference type="NCBI Taxonomy" id="2764325"/>
    <lineage>
        <taxon>Bacteria</taxon>
        <taxon>Bacillati</taxon>
        <taxon>Bacillota</taxon>
        <taxon>Erysipelotrichia</taxon>
        <taxon>Erysipelotrichales</taxon>
        <taxon>Erysipelotrichaceae</taxon>
        <taxon>Amedibacillus</taxon>
    </lineage>
</organism>
<reference evidence="1 2" key="1">
    <citation type="submission" date="2020-08" db="EMBL/GenBank/DDBJ databases">
        <authorList>
            <person name="Liu C."/>
            <person name="Sun Q."/>
        </authorList>
    </citation>
    <scope>NUCLEOTIDE SEQUENCE [LARGE SCALE GENOMIC DNA]</scope>
    <source>
        <strain evidence="1 2">NSJ-61</strain>
    </source>
</reference>
<sequence>MKKKQIDSKLALLEIETLVSNYTETEVDIFIGILCVRFMREYNISKEELLESLSGNIDRLTFVRKYFS</sequence>
<name>A0A7G9GQR6_9FIRM</name>
<evidence type="ECO:0000313" key="2">
    <source>
        <dbReference type="Proteomes" id="UP000515856"/>
    </source>
</evidence>
<protein>
    <submittedName>
        <fullName evidence="1">Uncharacterized protein</fullName>
    </submittedName>
</protein>
<evidence type="ECO:0000313" key="1">
    <source>
        <dbReference type="EMBL" id="QNM13148.1"/>
    </source>
</evidence>